<evidence type="ECO:0000256" key="6">
    <source>
        <dbReference type="SAM" id="MobiDB-lite"/>
    </source>
</evidence>
<comment type="function">
    <text evidence="3">Participates actively in the response to hyperosmotic and heat shock by preventing the aggregation of stress-denatured proteins, in association with DnaK and GrpE. It is the nucleotide exchange factor for DnaK and may function as a thermosensor. Unfolded proteins bind initially to DnaJ; upon interaction with the DnaJ-bound protein, DnaK hydrolyzes its bound ATP, resulting in the formation of a stable complex. GrpE releases ADP from DnaK; ATP binding to DnaK triggers the release of the substrate protein, thus completing the reaction cycle. Several rounds of ATP-dependent interactions between DnaJ, DnaK and GrpE are required for fully efficient folding.</text>
</comment>
<evidence type="ECO:0000256" key="4">
    <source>
        <dbReference type="RuleBase" id="RU004478"/>
    </source>
</evidence>
<dbReference type="EMBL" id="BONR01000003">
    <property type="protein sequence ID" value="GIG54949.1"/>
    <property type="molecule type" value="Genomic_DNA"/>
</dbReference>
<keyword evidence="3" id="KW-0963">Cytoplasm</keyword>
<evidence type="ECO:0000256" key="3">
    <source>
        <dbReference type="HAMAP-Rule" id="MF_01151"/>
    </source>
</evidence>
<dbReference type="GO" id="GO:0005737">
    <property type="term" value="C:cytoplasm"/>
    <property type="evidence" value="ECO:0007669"/>
    <property type="project" value="UniProtKB-SubCell"/>
</dbReference>
<sequence>MTDHNPTPGDSPEPEGHDHRDPVEEMESIVNEAAANLDGDSADEAGDIEADEQGADDALNRAYATAAEHLADLQRLQAEYVNYRKRVDRDREAAGGQATAKVIEGLIPVLDDIAGARSHGDLDADGPFKSIVAKLEDALGRLGWASFGSPGEEFDPQVHEALMSQPSSEVEVPTIQQVAQPGHRIGDRVVRPARVIVAQPE</sequence>
<dbReference type="RefSeq" id="WP_203655947.1">
    <property type="nucleotide sequence ID" value="NZ_BONR01000003.1"/>
</dbReference>
<keyword evidence="3" id="KW-0346">Stress response</keyword>
<dbReference type="SUPFAM" id="SSF58014">
    <property type="entry name" value="Coiled-coil domain of nucleotide exchange factor GrpE"/>
    <property type="match status" value="1"/>
</dbReference>
<dbReference type="Gene3D" id="2.30.22.10">
    <property type="entry name" value="Head domain of nucleotide exchange factor GrpE"/>
    <property type="match status" value="1"/>
</dbReference>
<keyword evidence="2 3" id="KW-0143">Chaperone</keyword>
<dbReference type="CDD" id="cd00446">
    <property type="entry name" value="GrpE"/>
    <property type="match status" value="1"/>
</dbReference>
<evidence type="ECO:0000313" key="8">
    <source>
        <dbReference type="Proteomes" id="UP000652354"/>
    </source>
</evidence>
<gene>
    <name evidence="3 7" type="primary">grpE</name>
    <name evidence="7" type="ORF">Dac01nite_17010</name>
</gene>
<dbReference type="HAMAP" id="MF_01151">
    <property type="entry name" value="GrpE"/>
    <property type="match status" value="1"/>
</dbReference>
<dbReference type="PANTHER" id="PTHR21237">
    <property type="entry name" value="GRPE PROTEIN"/>
    <property type="match status" value="1"/>
</dbReference>
<comment type="subcellular location">
    <subcellularLocation>
        <location evidence="3">Cytoplasm</location>
    </subcellularLocation>
</comment>
<dbReference type="GO" id="GO:0042803">
    <property type="term" value="F:protein homodimerization activity"/>
    <property type="evidence" value="ECO:0007669"/>
    <property type="project" value="InterPro"/>
</dbReference>
<keyword evidence="5" id="KW-0175">Coiled coil</keyword>
<dbReference type="Gene3D" id="3.90.20.20">
    <property type="match status" value="1"/>
</dbReference>
<evidence type="ECO:0000256" key="5">
    <source>
        <dbReference type="SAM" id="Coils"/>
    </source>
</evidence>
<dbReference type="Proteomes" id="UP000652354">
    <property type="component" value="Unassembled WGS sequence"/>
</dbReference>
<keyword evidence="8" id="KW-1185">Reference proteome</keyword>
<organism evidence="7 8">
    <name type="scientific">Demequina activiva</name>
    <dbReference type="NCBI Taxonomy" id="1582364"/>
    <lineage>
        <taxon>Bacteria</taxon>
        <taxon>Bacillati</taxon>
        <taxon>Actinomycetota</taxon>
        <taxon>Actinomycetes</taxon>
        <taxon>Micrococcales</taxon>
        <taxon>Demequinaceae</taxon>
        <taxon>Demequina</taxon>
    </lineage>
</organism>
<dbReference type="InterPro" id="IPR000740">
    <property type="entry name" value="GrpE"/>
</dbReference>
<dbReference type="InterPro" id="IPR009012">
    <property type="entry name" value="GrpE_head"/>
</dbReference>
<dbReference type="GO" id="GO:0051082">
    <property type="term" value="F:unfolded protein binding"/>
    <property type="evidence" value="ECO:0007669"/>
    <property type="project" value="TreeGrafter"/>
</dbReference>
<protein>
    <recommendedName>
        <fullName evidence="3">Protein GrpE</fullName>
    </recommendedName>
    <alternativeName>
        <fullName evidence="3">HSP-70 cofactor</fullName>
    </alternativeName>
</protein>
<comment type="similarity">
    <text evidence="1 3 4">Belongs to the GrpE family.</text>
</comment>
<dbReference type="SUPFAM" id="SSF51064">
    <property type="entry name" value="Head domain of nucleotide exchange factor GrpE"/>
    <property type="match status" value="1"/>
</dbReference>
<dbReference type="GO" id="GO:0000774">
    <property type="term" value="F:adenyl-nucleotide exchange factor activity"/>
    <property type="evidence" value="ECO:0007669"/>
    <property type="project" value="InterPro"/>
</dbReference>
<dbReference type="PRINTS" id="PR00773">
    <property type="entry name" value="GRPEPROTEIN"/>
</dbReference>
<comment type="subunit">
    <text evidence="3">Homodimer.</text>
</comment>
<evidence type="ECO:0000256" key="1">
    <source>
        <dbReference type="ARBA" id="ARBA00009054"/>
    </source>
</evidence>
<feature type="coiled-coil region" evidence="5">
    <location>
        <begin position="59"/>
        <end position="93"/>
    </location>
</feature>
<dbReference type="Pfam" id="PF01025">
    <property type="entry name" value="GrpE"/>
    <property type="match status" value="1"/>
</dbReference>
<dbReference type="InterPro" id="IPR013805">
    <property type="entry name" value="GrpE_CC"/>
</dbReference>
<name>A0A919Q2Q6_9MICO</name>
<dbReference type="GO" id="GO:0006457">
    <property type="term" value="P:protein folding"/>
    <property type="evidence" value="ECO:0007669"/>
    <property type="project" value="InterPro"/>
</dbReference>
<dbReference type="GO" id="GO:0051087">
    <property type="term" value="F:protein-folding chaperone binding"/>
    <property type="evidence" value="ECO:0007669"/>
    <property type="project" value="InterPro"/>
</dbReference>
<proteinExistence type="inferred from homology"/>
<feature type="compositionally biased region" description="Basic and acidic residues" evidence="6">
    <location>
        <begin position="14"/>
        <end position="23"/>
    </location>
</feature>
<accession>A0A919Q2Q6</accession>
<reference evidence="7" key="1">
    <citation type="submission" date="2021-01" db="EMBL/GenBank/DDBJ databases">
        <title>Whole genome shotgun sequence of Demequina activiva NBRC 110675.</title>
        <authorList>
            <person name="Komaki H."/>
            <person name="Tamura T."/>
        </authorList>
    </citation>
    <scope>NUCLEOTIDE SEQUENCE</scope>
    <source>
        <strain evidence="7">NBRC 110675</strain>
    </source>
</reference>
<evidence type="ECO:0000256" key="2">
    <source>
        <dbReference type="ARBA" id="ARBA00023186"/>
    </source>
</evidence>
<evidence type="ECO:0000313" key="7">
    <source>
        <dbReference type="EMBL" id="GIG54949.1"/>
    </source>
</evidence>
<dbReference type="PANTHER" id="PTHR21237:SF23">
    <property type="entry name" value="GRPE PROTEIN HOMOLOG, MITOCHONDRIAL"/>
    <property type="match status" value="1"/>
</dbReference>
<feature type="region of interest" description="Disordered" evidence="6">
    <location>
        <begin position="1"/>
        <end position="53"/>
    </location>
</feature>
<dbReference type="AlphaFoldDB" id="A0A919Q2Q6"/>
<comment type="caution">
    <text evidence="7">The sequence shown here is derived from an EMBL/GenBank/DDBJ whole genome shotgun (WGS) entry which is preliminary data.</text>
</comment>
<feature type="compositionally biased region" description="Acidic residues" evidence="6">
    <location>
        <begin position="40"/>
        <end position="53"/>
    </location>
</feature>